<dbReference type="InterPro" id="IPR009293">
    <property type="entry name" value="UPF0478"/>
</dbReference>
<dbReference type="RefSeq" id="WP_115452661.1">
    <property type="nucleotide sequence ID" value="NZ_QNQT01000006.1"/>
</dbReference>
<name>A0A3D8GPF7_9BACI</name>
<accession>A0A3D8GPF7</accession>
<feature type="region of interest" description="Disordered" evidence="1">
    <location>
        <begin position="136"/>
        <end position="158"/>
    </location>
</feature>
<dbReference type="PANTHER" id="PTHR40070">
    <property type="entry name" value="UPF0478 PROTEIN YTXG"/>
    <property type="match status" value="1"/>
</dbReference>
<sequence>MEIILYLSVAVIAIAFLVLVIYLAKTLKSLQGTLESVSKTLVGLEGQLDGVTKETAVLLHKTNALADDIHRKSESLNTVVDAVKGVGMSVNKFNQSVQTIVGSVDRQIDQNKEKISQIVQWSNVLLELKDKWNARKQTAAASAENSKLRDPQPQRGKL</sequence>
<evidence type="ECO:0000313" key="4">
    <source>
        <dbReference type="Proteomes" id="UP000257144"/>
    </source>
</evidence>
<dbReference type="Proteomes" id="UP000257144">
    <property type="component" value="Unassembled WGS sequence"/>
</dbReference>
<dbReference type="Pfam" id="PF06103">
    <property type="entry name" value="DUF948"/>
    <property type="match status" value="1"/>
</dbReference>
<protein>
    <submittedName>
        <fullName evidence="3">DUF948 domain-containing protein</fullName>
    </submittedName>
</protein>
<keyword evidence="2" id="KW-0472">Membrane</keyword>
<reference evidence="3 4" key="1">
    <citation type="submission" date="2018-07" db="EMBL/GenBank/DDBJ databases">
        <title>Bacillus sp. YLB-04 draft genome sequence.</title>
        <authorList>
            <person name="Yu L."/>
            <person name="Tang X."/>
        </authorList>
    </citation>
    <scope>NUCLEOTIDE SEQUENCE [LARGE SCALE GENOMIC DNA]</scope>
    <source>
        <strain evidence="3 4">YLB-04</strain>
    </source>
</reference>
<evidence type="ECO:0000313" key="3">
    <source>
        <dbReference type="EMBL" id="RDU36172.1"/>
    </source>
</evidence>
<dbReference type="PANTHER" id="PTHR40070:SF1">
    <property type="entry name" value="UPF0478 PROTEIN YTXG"/>
    <property type="match status" value="1"/>
</dbReference>
<comment type="caution">
    <text evidence="3">The sequence shown here is derived from an EMBL/GenBank/DDBJ whole genome shotgun (WGS) entry which is preliminary data.</text>
</comment>
<feature type="compositionally biased region" description="Polar residues" evidence="1">
    <location>
        <begin position="136"/>
        <end position="145"/>
    </location>
</feature>
<dbReference type="AlphaFoldDB" id="A0A3D8GPF7"/>
<proteinExistence type="predicted"/>
<dbReference type="EMBL" id="QNQT01000006">
    <property type="protein sequence ID" value="RDU36172.1"/>
    <property type="molecule type" value="Genomic_DNA"/>
</dbReference>
<keyword evidence="2" id="KW-1133">Transmembrane helix</keyword>
<evidence type="ECO:0000256" key="1">
    <source>
        <dbReference type="SAM" id="MobiDB-lite"/>
    </source>
</evidence>
<organism evidence="3 4">
    <name type="scientific">Neobacillus piezotolerans</name>
    <dbReference type="NCBI Taxonomy" id="2259171"/>
    <lineage>
        <taxon>Bacteria</taxon>
        <taxon>Bacillati</taxon>
        <taxon>Bacillota</taxon>
        <taxon>Bacilli</taxon>
        <taxon>Bacillales</taxon>
        <taxon>Bacillaceae</taxon>
        <taxon>Neobacillus</taxon>
    </lineage>
</organism>
<dbReference type="OrthoDB" id="2366030at2"/>
<feature type="transmembrane region" description="Helical" evidence="2">
    <location>
        <begin position="6"/>
        <end position="24"/>
    </location>
</feature>
<evidence type="ECO:0000256" key="2">
    <source>
        <dbReference type="SAM" id="Phobius"/>
    </source>
</evidence>
<gene>
    <name evidence="3" type="ORF">DRW41_14160</name>
</gene>
<keyword evidence="4" id="KW-1185">Reference proteome</keyword>
<keyword evidence="2" id="KW-0812">Transmembrane</keyword>